<dbReference type="Proteomes" id="UP000179807">
    <property type="component" value="Unassembled WGS sequence"/>
</dbReference>
<dbReference type="RefSeq" id="XP_068357896.1">
    <property type="nucleotide sequence ID" value="XM_068492949.1"/>
</dbReference>
<dbReference type="EMBL" id="MLAK01000782">
    <property type="protein sequence ID" value="OHT04760.1"/>
    <property type="molecule type" value="Genomic_DNA"/>
</dbReference>
<dbReference type="AlphaFoldDB" id="A0A1J4K1U5"/>
<evidence type="ECO:0000313" key="3">
    <source>
        <dbReference type="Proteomes" id="UP000179807"/>
    </source>
</evidence>
<keyword evidence="3" id="KW-1185">Reference proteome</keyword>
<sequence>MQNFPNPMQPSKDMMRPQIPGMPKLPIPITGNQPARRGPRQSKKQVPPQFQPPPQTAIPPQIPQQAIAQLSAQLYSQIPNERKQVANFLAKFIPQQQLVSLWKKLKEDIKYFNFFNRPPVPLTFVQDPNCPPYLDFYNPNNNSEYEYNVHPQMLDKFIVCTILDCFSATVSSDLIDPKNQNANLMICGKQIDAHTFGDQSYFYVFRANQFPPKLQIKPKWSRPTFFAIQICQLKPRDEIIKITVGKKIDIPLNASPLFVSCTCSKPYNFDAVLYEVVEKGDFVCENCKETKSLESLECKVIPMDNNSHIISDTLFFNLMSRNADMNWVNKVIDGNAGNINDEFHCPNYETTEEYFEVMENFF</sequence>
<gene>
    <name evidence="2" type="ORF">TRFO_06202</name>
</gene>
<proteinExistence type="predicted"/>
<comment type="caution">
    <text evidence="2">The sequence shown here is derived from an EMBL/GenBank/DDBJ whole genome shotgun (WGS) entry which is preliminary data.</text>
</comment>
<organism evidence="2 3">
    <name type="scientific">Tritrichomonas foetus</name>
    <dbReference type="NCBI Taxonomy" id="1144522"/>
    <lineage>
        <taxon>Eukaryota</taxon>
        <taxon>Metamonada</taxon>
        <taxon>Parabasalia</taxon>
        <taxon>Tritrichomonadida</taxon>
        <taxon>Tritrichomonadidae</taxon>
        <taxon>Tritrichomonas</taxon>
    </lineage>
</organism>
<protein>
    <submittedName>
        <fullName evidence="2">Uncharacterized protein</fullName>
    </submittedName>
</protein>
<accession>A0A1J4K1U5</accession>
<dbReference type="VEuPathDB" id="TrichDB:TRFO_06202"/>
<name>A0A1J4K1U5_9EUKA</name>
<evidence type="ECO:0000313" key="2">
    <source>
        <dbReference type="EMBL" id="OHT04760.1"/>
    </source>
</evidence>
<feature type="compositionally biased region" description="Pro residues" evidence="1">
    <location>
        <begin position="49"/>
        <end position="59"/>
    </location>
</feature>
<evidence type="ECO:0000256" key="1">
    <source>
        <dbReference type="SAM" id="MobiDB-lite"/>
    </source>
</evidence>
<feature type="region of interest" description="Disordered" evidence="1">
    <location>
        <begin position="1"/>
        <end position="59"/>
    </location>
</feature>
<dbReference type="GeneID" id="94827653"/>
<reference evidence="2" key="1">
    <citation type="submission" date="2016-10" db="EMBL/GenBank/DDBJ databases">
        <authorList>
            <person name="Benchimol M."/>
            <person name="Almeida L.G."/>
            <person name="Vasconcelos A.T."/>
            <person name="Perreira-Neves A."/>
            <person name="Rosa I.A."/>
            <person name="Tasca T."/>
            <person name="Bogo M.R."/>
            <person name="de Souza W."/>
        </authorList>
    </citation>
    <scope>NUCLEOTIDE SEQUENCE [LARGE SCALE GENOMIC DNA]</scope>
    <source>
        <strain evidence="2">K</strain>
    </source>
</reference>